<dbReference type="InterPro" id="IPR017853">
    <property type="entry name" value="GH"/>
</dbReference>
<dbReference type="EMBL" id="LBTX01000006">
    <property type="protein sequence ID" value="KKQ50369.1"/>
    <property type="molecule type" value="Genomic_DNA"/>
</dbReference>
<dbReference type="Gene3D" id="3.20.20.80">
    <property type="entry name" value="Glycosidases"/>
    <property type="match status" value="1"/>
</dbReference>
<comment type="caution">
    <text evidence="1">The sequence shown here is derived from an EMBL/GenBank/DDBJ whole genome shotgun (WGS) entry which is preliminary data.</text>
</comment>
<proteinExistence type="predicted"/>
<reference evidence="1 2" key="1">
    <citation type="journal article" date="2015" name="Nature">
        <title>rRNA introns, odd ribosomes, and small enigmatic genomes across a large radiation of phyla.</title>
        <authorList>
            <person name="Brown C.T."/>
            <person name="Hug L.A."/>
            <person name="Thomas B.C."/>
            <person name="Sharon I."/>
            <person name="Castelle C.J."/>
            <person name="Singh A."/>
            <person name="Wilkins M.J."/>
            <person name="Williams K.H."/>
            <person name="Banfield J.F."/>
        </authorList>
    </citation>
    <scope>NUCLEOTIDE SEQUENCE [LARGE SCALE GENOMIC DNA]</scope>
</reference>
<evidence type="ECO:0000313" key="2">
    <source>
        <dbReference type="Proteomes" id="UP000034231"/>
    </source>
</evidence>
<dbReference type="SUPFAM" id="SSF51445">
    <property type="entry name" value="(Trans)glycosidases"/>
    <property type="match status" value="1"/>
</dbReference>
<dbReference type="Proteomes" id="UP000034231">
    <property type="component" value="Unassembled WGS sequence"/>
</dbReference>
<organism evidence="1 2">
    <name type="scientific">Candidatus Shapirobacteria bacterium GW2011_GWE1_38_10</name>
    <dbReference type="NCBI Taxonomy" id="1618488"/>
    <lineage>
        <taxon>Bacteria</taxon>
        <taxon>Candidatus Shapironibacteriota</taxon>
    </lineage>
</organism>
<gene>
    <name evidence="1" type="ORF">US68_C0006G0049</name>
</gene>
<accession>A0A0G0KME4</accession>
<dbReference type="AlphaFoldDB" id="A0A0G0KME4"/>
<name>A0A0G0KME4_9BACT</name>
<evidence type="ECO:0008006" key="3">
    <source>
        <dbReference type="Google" id="ProtNLM"/>
    </source>
</evidence>
<protein>
    <recommendedName>
        <fullName evidence="3">Asl1-like glycosyl hydrolase catalytic domain-containing protein</fullName>
    </recommendedName>
</protein>
<sequence>MFLFCLLAIFFLNINPILASERNIFGLHLTQTSDLDSAKDIINSNSGDWGYVTVVIRTDQLDVNTWQEFFDNCRKYHIIPIIRLATIMQNNYWVTPSESDIDNLANLLNSLNWPTIPKYIIPFNEINHAKEWGGEINIKEFTDIFIYTSQKFKSLDSDFYILSSALDLAASETSTTKSAKNIYQEIYSYNPKYFDSFDALASHSYPNHGYIGTPDDTGQHSIRGYQWELDFIRKLGINNSYPVFITETGWPHREGVSKNNQYYSVKTTVDFYAKALTVWQQDEKVIAVTPFIYNYSQDPFDHFSWLDPQEQLYPEYQSIIDLPKNQNHPKQITKFAVQKINLPFLIFSQNQQSGSLELKNIGQSIWGESNFCLEAHSSSNIKATPICTNNSLVYPGRITKIPFQFQIDTYLEKSYLGWKDTPQYEIDSLSSTSTIYHPKDNFWQRFKNWFKEFLS</sequence>
<evidence type="ECO:0000313" key="1">
    <source>
        <dbReference type="EMBL" id="KKQ50369.1"/>
    </source>
</evidence>